<proteinExistence type="predicted"/>
<dbReference type="PANTHER" id="PTHR44586:SF14">
    <property type="entry name" value="F-BOX DOMAIN CONTAINING PROTEIN, EXPRESSED"/>
    <property type="match status" value="1"/>
</dbReference>
<reference evidence="2" key="1">
    <citation type="journal article" date="2012" name="Nat. Biotechnol.">
        <title>Reference genome sequence of the model plant Setaria.</title>
        <authorList>
            <person name="Bennetzen J.L."/>
            <person name="Schmutz J."/>
            <person name="Wang H."/>
            <person name="Percifield R."/>
            <person name="Hawkins J."/>
            <person name="Pontaroli A.C."/>
            <person name="Estep M."/>
            <person name="Feng L."/>
            <person name="Vaughn J.N."/>
            <person name="Grimwood J."/>
            <person name="Jenkins J."/>
            <person name="Barry K."/>
            <person name="Lindquist E."/>
            <person name="Hellsten U."/>
            <person name="Deshpande S."/>
            <person name="Wang X."/>
            <person name="Wu X."/>
            <person name="Mitros T."/>
            <person name="Triplett J."/>
            <person name="Yang X."/>
            <person name="Ye C.Y."/>
            <person name="Mauro-Herrera M."/>
            <person name="Wang L."/>
            <person name="Li P."/>
            <person name="Sharma M."/>
            <person name="Sharma R."/>
            <person name="Ronald P.C."/>
            <person name="Panaud O."/>
            <person name="Kellogg E.A."/>
            <person name="Brutnell T.P."/>
            <person name="Doust A.N."/>
            <person name="Tuskan G.A."/>
            <person name="Rokhsar D."/>
            <person name="Devos K.M."/>
        </authorList>
    </citation>
    <scope>NUCLEOTIDE SEQUENCE [LARGE SCALE GENOMIC DNA]</scope>
    <source>
        <strain evidence="2">Yugu1</strain>
    </source>
</reference>
<organism evidence="2">
    <name type="scientific">Setaria italica</name>
    <name type="common">Foxtail millet</name>
    <name type="synonym">Panicum italicum</name>
    <dbReference type="NCBI Taxonomy" id="4555"/>
    <lineage>
        <taxon>Eukaryota</taxon>
        <taxon>Viridiplantae</taxon>
        <taxon>Streptophyta</taxon>
        <taxon>Embryophyta</taxon>
        <taxon>Tracheophyta</taxon>
        <taxon>Spermatophyta</taxon>
        <taxon>Magnoliopsida</taxon>
        <taxon>Liliopsida</taxon>
        <taxon>Poales</taxon>
        <taxon>Poaceae</taxon>
        <taxon>PACMAD clade</taxon>
        <taxon>Panicoideae</taxon>
        <taxon>Panicodae</taxon>
        <taxon>Paniceae</taxon>
        <taxon>Cenchrinae</taxon>
        <taxon>Setaria</taxon>
    </lineage>
</organism>
<evidence type="ECO:0000313" key="2">
    <source>
        <dbReference type="EMBL" id="RCV25940.1"/>
    </source>
</evidence>
<accession>A0A368R8P5</accession>
<protein>
    <recommendedName>
        <fullName evidence="3">DUF295 domain-containing protein</fullName>
    </recommendedName>
</protein>
<dbReference type="STRING" id="4555.A0A368R8P5"/>
<dbReference type="PANTHER" id="PTHR44586">
    <property type="entry name" value="F-BOX DOMAIN CONTAINING PROTEIN, EXPRESSED"/>
    <property type="match status" value="1"/>
</dbReference>
<sequence>MECYNWYEDIFYNDNDILFYAIRGNGEIHTIDLNGHSPVVKVIFEVESHIFMSKNYIEVEDSSLDEEDDSDDTDQPNDDSEVENNLLHELDRMGKLTVHRVYLAKREATEVQNMRDHVLLVGFSTIFNPESCLHCARQLACVDLEDGSFTDLSLPDSVLNWPPPVWLNFSCSLQK</sequence>
<dbReference type="AlphaFoldDB" id="A0A368R8P5"/>
<evidence type="ECO:0000256" key="1">
    <source>
        <dbReference type="SAM" id="MobiDB-lite"/>
    </source>
</evidence>
<evidence type="ECO:0008006" key="3">
    <source>
        <dbReference type="Google" id="ProtNLM"/>
    </source>
</evidence>
<reference evidence="2" key="2">
    <citation type="submission" date="2015-07" db="EMBL/GenBank/DDBJ databases">
        <authorList>
            <person name="Noorani M."/>
        </authorList>
    </citation>
    <scope>NUCLEOTIDE SEQUENCE</scope>
    <source>
        <strain evidence="2">Yugu1</strain>
    </source>
</reference>
<name>A0A368R8P5_SETIT</name>
<feature type="region of interest" description="Disordered" evidence="1">
    <location>
        <begin position="61"/>
        <end position="81"/>
    </location>
</feature>
<dbReference type="EMBL" id="CM003532">
    <property type="protein sequence ID" value="RCV25940.1"/>
    <property type="molecule type" value="Genomic_DNA"/>
</dbReference>
<gene>
    <name evidence="2" type="ORF">SETIT_5G205000v2</name>
</gene>